<feature type="transmembrane region" description="Helical" evidence="1">
    <location>
        <begin position="95"/>
        <end position="120"/>
    </location>
</feature>
<keyword evidence="1" id="KW-0472">Membrane</keyword>
<dbReference type="EMBL" id="ML213506">
    <property type="protein sequence ID" value="TFK53990.1"/>
    <property type="molecule type" value="Genomic_DNA"/>
</dbReference>
<keyword evidence="3" id="KW-1185">Reference proteome</keyword>
<dbReference type="Proteomes" id="UP000305948">
    <property type="component" value="Unassembled WGS sequence"/>
</dbReference>
<reference evidence="2 3" key="1">
    <citation type="journal article" date="2019" name="Nat. Ecol. Evol.">
        <title>Megaphylogeny resolves global patterns of mushroom evolution.</title>
        <authorList>
            <person name="Varga T."/>
            <person name="Krizsan K."/>
            <person name="Foldi C."/>
            <person name="Dima B."/>
            <person name="Sanchez-Garcia M."/>
            <person name="Sanchez-Ramirez S."/>
            <person name="Szollosi G.J."/>
            <person name="Szarkandi J.G."/>
            <person name="Papp V."/>
            <person name="Albert L."/>
            <person name="Andreopoulos W."/>
            <person name="Angelini C."/>
            <person name="Antonin V."/>
            <person name="Barry K.W."/>
            <person name="Bougher N.L."/>
            <person name="Buchanan P."/>
            <person name="Buyck B."/>
            <person name="Bense V."/>
            <person name="Catcheside P."/>
            <person name="Chovatia M."/>
            <person name="Cooper J."/>
            <person name="Damon W."/>
            <person name="Desjardin D."/>
            <person name="Finy P."/>
            <person name="Geml J."/>
            <person name="Haridas S."/>
            <person name="Hughes K."/>
            <person name="Justo A."/>
            <person name="Karasinski D."/>
            <person name="Kautmanova I."/>
            <person name="Kiss B."/>
            <person name="Kocsube S."/>
            <person name="Kotiranta H."/>
            <person name="LaButti K.M."/>
            <person name="Lechner B.E."/>
            <person name="Liimatainen K."/>
            <person name="Lipzen A."/>
            <person name="Lukacs Z."/>
            <person name="Mihaltcheva S."/>
            <person name="Morgado L.N."/>
            <person name="Niskanen T."/>
            <person name="Noordeloos M.E."/>
            <person name="Ohm R.A."/>
            <person name="Ortiz-Santana B."/>
            <person name="Ovrebo C."/>
            <person name="Racz N."/>
            <person name="Riley R."/>
            <person name="Savchenko A."/>
            <person name="Shiryaev A."/>
            <person name="Soop K."/>
            <person name="Spirin V."/>
            <person name="Szebenyi C."/>
            <person name="Tomsovsky M."/>
            <person name="Tulloss R.E."/>
            <person name="Uehling J."/>
            <person name="Grigoriev I.V."/>
            <person name="Vagvolgyi C."/>
            <person name="Papp T."/>
            <person name="Martin F.M."/>
            <person name="Miettinen O."/>
            <person name="Hibbett D.S."/>
            <person name="Nagy L.G."/>
        </authorList>
    </citation>
    <scope>NUCLEOTIDE SEQUENCE [LARGE SCALE GENOMIC DNA]</scope>
    <source>
        <strain evidence="2 3">OMC1185</strain>
    </source>
</reference>
<proteinExistence type="predicted"/>
<evidence type="ECO:0000256" key="1">
    <source>
        <dbReference type="SAM" id="Phobius"/>
    </source>
</evidence>
<organism evidence="2 3">
    <name type="scientific">Heliocybe sulcata</name>
    <dbReference type="NCBI Taxonomy" id="5364"/>
    <lineage>
        <taxon>Eukaryota</taxon>
        <taxon>Fungi</taxon>
        <taxon>Dikarya</taxon>
        <taxon>Basidiomycota</taxon>
        <taxon>Agaricomycotina</taxon>
        <taxon>Agaricomycetes</taxon>
        <taxon>Gloeophyllales</taxon>
        <taxon>Gloeophyllaceae</taxon>
        <taxon>Heliocybe</taxon>
    </lineage>
</organism>
<protein>
    <submittedName>
        <fullName evidence="2">Uncharacterized protein</fullName>
    </submittedName>
</protein>
<keyword evidence="1" id="KW-1133">Transmembrane helix</keyword>
<gene>
    <name evidence="2" type="ORF">OE88DRAFT_1654434</name>
</gene>
<name>A0A5C3N9H0_9AGAM</name>
<keyword evidence="1" id="KW-0812">Transmembrane</keyword>
<sequence>MDIWSLFINYVEATFLEIQQGLNACDWSIEGITVFTHLFLANAMPALGPACACKLLHELSRLTMTEEIWCNAMRPVKGRRISTGWLLWLGSLTDMALVFLTLVSISSTIPLSSSTARIYLKKAMVMEYLRLNSGVPAPEYSLGR</sequence>
<evidence type="ECO:0000313" key="3">
    <source>
        <dbReference type="Proteomes" id="UP000305948"/>
    </source>
</evidence>
<evidence type="ECO:0000313" key="2">
    <source>
        <dbReference type="EMBL" id="TFK53990.1"/>
    </source>
</evidence>
<dbReference type="AlphaFoldDB" id="A0A5C3N9H0"/>
<accession>A0A5C3N9H0</accession>